<reference evidence="1 2" key="1">
    <citation type="submission" date="2024-01" db="EMBL/GenBank/DDBJ databases">
        <title>The genomes of 5 underutilized Papilionoideae crops provide insights into root nodulation and disease resistanc.</title>
        <authorList>
            <person name="Jiang F."/>
        </authorList>
    </citation>
    <scope>NUCLEOTIDE SEQUENCE [LARGE SCALE GENOMIC DNA]</scope>
    <source>
        <strain evidence="1">LVBAO_FW01</strain>
        <tissue evidence="1">Leaves</tissue>
    </source>
</reference>
<gene>
    <name evidence="1" type="ORF">VNO77_26026</name>
</gene>
<keyword evidence="2" id="KW-1185">Reference proteome</keyword>
<evidence type="ECO:0000313" key="1">
    <source>
        <dbReference type="EMBL" id="KAK7322637.1"/>
    </source>
</evidence>
<organism evidence="1 2">
    <name type="scientific">Canavalia gladiata</name>
    <name type="common">Sword bean</name>
    <name type="synonym">Dolichos gladiatus</name>
    <dbReference type="NCBI Taxonomy" id="3824"/>
    <lineage>
        <taxon>Eukaryota</taxon>
        <taxon>Viridiplantae</taxon>
        <taxon>Streptophyta</taxon>
        <taxon>Embryophyta</taxon>
        <taxon>Tracheophyta</taxon>
        <taxon>Spermatophyta</taxon>
        <taxon>Magnoliopsida</taxon>
        <taxon>eudicotyledons</taxon>
        <taxon>Gunneridae</taxon>
        <taxon>Pentapetalae</taxon>
        <taxon>rosids</taxon>
        <taxon>fabids</taxon>
        <taxon>Fabales</taxon>
        <taxon>Fabaceae</taxon>
        <taxon>Papilionoideae</taxon>
        <taxon>50 kb inversion clade</taxon>
        <taxon>NPAAA clade</taxon>
        <taxon>indigoferoid/millettioid clade</taxon>
        <taxon>Phaseoleae</taxon>
        <taxon>Canavalia</taxon>
    </lineage>
</organism>
<dbReference type="EMBL" id="JAYMYQ010000006">
    <property type="protein sequence ID" value="KAK7322637.1"/>
    <property type="molecule type" value="Genomic_DNA"/>
</dbReference>
<name>A0AAN9Q5A9_CANGL</name>
<protein>
    <submittedName>
        <fullName evidence="1">Uncharacterized protein</fullName>
    </submittedName>
</protein>
<comment type="caution">
    <text evidence="1">The sequence shown here is derived from an EMBL/GenBank/DDBJ whole genome shotgun (WGS) entry which is preliminary data.</text>
</comment>
<sequence length="86" mass="9504">MLTSTAGHAQGYNLSAESLSHGDQLMVIKESESFLLGHWAKIPGFFAFKLSRTHETHLSAKSSHPQPGQCSNKRALLLKLSKRIMI</sequence>
<accession>A0AAN9Q5A9</accession>
<dbReference type="AlphaFoldDB" id="A0AAN9Q5A9"/>
<evidence type="ECO:0000313" key="2">
    <source>
        <dbReference type="Proteomes" id="UP001367508"/>
    </source>
</evidence>
<dbReference type="Proteomes" id="UP001367508">
    <property type="component" value="Unassembled WGS sequence"/>
</dbReference>
<proteinExistence type="predicted"/>